<reference evidence="1 2" key="1">
    <citation type="submission" date="2013-11" db="EMBL/GenBank/DDBJ databases">
        <title>Genome sequencing of Stegodyphus mimosarum.</title>
        <authorList>
            <person name="Bechsgaard J."/>
        </authorList>
    </citation>
    <scope>NUCLEOTIDE SEQUENCE [LARGE SCALE GENOMIC DNA]</scope>
</reference>
<keyword evidence="2" id="KW-1185">Reference proteome</keyword>
<name>A0A087T295_STEMI</name>
<accession>A0A087T295</accession>
<gene>
    <name evidence="1" type="ORF">X975_23276</name>
</gene>
<dbReference type="Proteomes" id="UP000054359">
    <property type="component" value="Unassembled WGS sequence"/>
</dbReference>
<organism evidence="1 2">
    <name type="scientific">Stegodyphus mimosarum</name>
    <name type="common">African social velvet spider</name>
    <dbReference type="NCBI Taxonomy" id="407821"/>
    <lineage>
        <taxon>Eukaryota</taxon>
        <taxon>Metazoa</taxon>
        <taxon>Ecdysozoa</taxon>
        <taxon>Arthropoda</taxon>
        <taxon>Chelicerata</taxon>
        <taxon>Arachnida</taxon>
        <taxon>Araneae</taxon>
        <taxon>Araneomorphae</taxon>
        <taxon>Entelegynae</taxon>
        <taxon>Eresoidea</taxon>
        <taxon>Eresidae</taxon>
        <taxon>Stegodyphus</taxon>
    </lineage>
</organism>
<proteinExistence type="predicted"/>
<protein>
    <submittedName>
        <fullName evidence="1">Uncharacterized protein</fullName>
    </submittedName>
</protein>
<dbReference type="OrthoDB" id="4033880at2759"/>
<evidence type="ECO:0000313" key="2">
    <source>
        <dbReference type="Proteomes" id="UP000054359"/>
    </source>
</evidence>
<dbReference type="EMBL" id="KK113062">
    <property type="protein sequence ID" value="KFM59234.1"/>
    <property type="molecule type" value="Genomic_DNA"/>
</dbReference>
<feature type="non-terminal residue" evidence="1">
    <location>
        <position position="52"/>
    </location>
</feature>
<evidence type="ECO:0000313" key="1">
    <source>
        <dbReference type="EMBL" id="KFM59234.1"/>
    </source>
</evidence>
<sequence length="52" mass="5857">MLDEVMNSQKWLQSVIDDDPDINCQLKATHALGLIIGILKEELPLMVDSFNT</sequence>
<dbReference type="AlphaFoldDB" id="A0A087T295"/>